<dbReference type="AlphaFoldDB" id="A0A6A5KUV3"/>
<feature type="region of interest" description="Disordered" evidence="1">
    <location>
        <begin position="150"/>
        <end position="189"/>
    </location>
</feature>
<feature type="compositionally biased region" description="Low complexity" evidence="1">
    <location>
        <begin position="53"/>
        <end position="70"/>
    </location>
</feature>
<feature type="compositionally biased region" description="Polar residues" evidence="1">
    <location>
        <begin position="77"/>
        <end position="87"/>
    </location>
</feature>
<name>A0A6A5KUV3_9PLEO</name>
<sequence length="360" mass="38592">MASAQMFAPGQSRLARGGMANNNGSSNRGGRNVRFQTGNPFEVLATVAEDGSDGSSSTQPSTSSGGSLSQVDHNHSGRGSATPSQTLVDVHTVEAARQLPDTPRQVHRMTIGESNTSSPLTSPHSARMQAAQQYDSSPQRTALKRLVQLQGSGTQHHGSHASHTSENWRSPRRPSTISNPGISASSNPVDAFHTTSMSGVPEYLAVQELAFRRGQDDHGGSRNGIPSSPFAKHFDHVWAEHYKLGSVFGGVPAVRPTATSSSRENFAWSVLINPATQDLDDPNGSIDMEWARNICIMALNSMKELICVVCKRPADWRKYVCDIPSPVQQVIVVFPDLSAHYEALKQDAQQALGGGIPAGY</sequence>
<protein>
    <submittedName>
        <fullName evidence="2">Uncharacterized protein</fullName>
    </submittedName>
</protein>
<accession>A0A6A5KUV3</accession>
<reference evidence="2" key="1">
    <citation type="submission" date="2020-01" db="EMBL/GenBank/DDBJ databases">
        <authorList>
            <consortium name="DOE Joint Genome Institute"/>
            <person name="Haridas S."/>
            <person name="Albert R."/>
            <person name="Binder M."/>
            <person name="Bloem J."/>
            <person name="Labutti K."/>
            <person name="Salamov A."/>
            <person name="Andreopoulos B."/>
            <person name="Baker S.E."/>
            <person name="Barry K."/>
            <person name="Bills G."/>
            <person name="Bluhm B.H."/>
            <person name="Cannon C."/>
            <person name="Castanera R."/>
            <person name="Culley D.E."/>
            <person name="Daum C."/>
            <person name="Ezra D."/>
            <person name="Gonzalez J.B."/>
            <person name="Henrissat B."/>
            <person name="Kuo A."/>
            <person name="Liang C."/>
            <person name="Lipzen A."/>
            <person name="Lutzoni F."/>
            <person name="Magnuson J."/>
            <person name="Mondo S."/>
            <person name="Nolan M."/>
            <person name="Ohm R."/>
            <person name="Pangilinan J."/>
            <person name="Park H.-J."/>
            <person name="Ramirez L."/>
            <person name="Alfaro M."/>
            <person name="Sun H."/>
            <person name="Tritt A."/>
            <person name="Yoshinaga Y."/>
            <person name="Zwiers L.-H."/>
            <person name="Turgeon B.G."/>
            <person name="Goodwin S.B."/>
            <person name="Spatafora J.W."/>
            <person name="Crous P.W."/>
            <person name="Grigoriev I.V."/>
        </authorList>
    </citation>
    <scope>NUCLEOTIDE SEQUENCE</scope>
    <source>
        <strain evidence="2">P77</strain>
    </source>
</reference>
<gene>
    <name evidence="2" type="ORF">BDW02DRAFT_14882</name>
</gene>
<dbReference type="OrthoDB" id="3795337at2759"/>
<feature type="region of interest" description="Disordered" evidence="1">
    <location>
        <begin position="1"/>
        <end position="138"/>
    </location>
</feature>
<feature type="compositionally biased region" description="Low complexity" evidence="1">
    <location>
        <begin position="15"/>
        <end position="32"/>
    </location>
</feature>
<dbReference type="EMBL" id="ML975253">
    <property type="protein sequence ID" value="KAF1838324.1"/>
    <property type="molecule type" value="Genomic_DNA"/>
</dbReference>
<evidence type="ECO:0000313" key="2">
    <source>
        <dbReference type="EMBL" id="KAF1838324.1"/>
    </source>
</evidence>
<organism evidence="2 3">
    <name type="scientific">Decorospora gaudefroyi</name>
    <dbReference type="NCBI Taxonomy" id="184978"/>
    <lineage>
        <taxon>Eukaryota</taxon>
        <taxon>Fungi</taxon>
        <taxon>Dikarya</taxon>
        <taxon>Ascomycota</taxon>
        <taxon>Pezizomycotina</taxon>
        <taxon>Dothideomycetes</taxon>
        <taxon>Pleosporomycetidae</taxon>
        <taxon>Pleosporales</taxon>
        <taxon>Pleosporineae</taxon>
        <taxon>Pleosporaceae</taxon>
        <taxon>Decorospora</taxon>
    </lineage>
</organism>
<evidence type="ECO:0000256" key="1">
    <source>
        <dbReference type="SAM" id="MobiDB-lite"/>
    </source>
</evidence>
<dbReference type="Proteomes" id="UP000800040">
    <property type="component" value="Unassembled WGS sequence"/>
</dbReference>
<feature type="compositionally biased region" description="Polar residues" evidence="1">
    <location>
        <begin position="112"/>
        <end position="138"/>
    </location>
</feature>
<keyword evidence="3" id="KW-1185">Reference proteome</keyword>
<evidence type="ECO:0000313" key="3">
    <source>
        <dbReference type="Proteomes" id="UP000800040"/>
    </source>
</evidence>
<proteinExistence type="predicted"/>